<reference evidence="3 4" key="1">
    <citation type="journal article" date="2015" name="Genome Announc.">
        <title>Complete genome sequences for 35 biothreat assay-relevant bacillus species.</title>
        <authorList>
            <person name="Johnson S.L."/>
            <person name="Daligault H.E."/>
            <person name="Davenport K.W."/>
            <person name="Jaissle J."/>
            <person name="Frey K.G."/>
            <person name="Ladner J.T."/>
            <person name="Broomall S.M."/>
            <person name="Bishop-Lilly K.A."/>
            <person name="Bruce D.C."/>
            <person name="Gibbons H.S."/>
            <person name="Coyne S.R."/>
            <person name="Lo C.C."/>
            <person name="Meincke L."/>
            <person name="Munk A.C."/>
            <person name="Koroleva G.I."/>
            <person name="Rosenzweig C.N."/>
            <person name="Palacios G.F."/>
            <person name="Redden C.L."/>
            <person name="Minogue T.D."/>
            <person name="Chain P.S."/>
        </authorList>
    </citation>
    <scope>NUCLEOTIDE SEQUENCE [LARGE SCALE GENOMIC DNA]</scope>
    <source>
        <strain evidence="4">ATCC 14581 / DSM 32 / JCM 2506 / NBRC 15308 / NCIMB 9376 / NCTC 10342 / NRRL B-14308 / VKM B-512</strain>
    </source>
</reference>
<sequence length="290" mass="34006">MKEKEKRIIEASIKLFAKKGFNATSVQEIVDECNISKGAFYLHFKSKDALLLSILNFYYEKLFSSVYALDEEVNDARSRYMNQLIYFYEFITEHRDFIIMQIREKSIPFNKEVETFVHKMQRETFYFHRKSLVSVYGEDVTPYISDLTKMIEGIHHSFLEIIIFNQYELTFKEVAQYIMDRVDVLVEDLLARKPRPLIPASFGEDIYGKERTTFLSKNEQVKQVLEEIKHLLDTSDHISDEHADSFHILQTELKKDKPTAAIVKGMVGNLTELKPLEEPLNLLTALLQQK</sequence>
<evidence type="ECO:0000256" key="1">
    <source>
        <dbReference type="ARBA" id="ARBA00022491"/>
    </source>
</evidence>
<proteinExistence type="predicted"/>
<organism evidence="3 4">
    <name type="scientific">Priestia megaterium (strain ATCC 14581 / DSM 32 / CCUG 1817 / JCM 2506 / NBRC 15308 / NCIMB 9376 / NCTC 10342 / NRRL B-14308 / VKM B-512 / Ford 19)</name>
    <name type="common">Bacillus megaterium</name>
    <dbReference type="NCBI Taxonomy" id="1348623"/>
    <lineage>
        <taxon>Bacteria</taxon>
        <taxon>Bacillati</taxon>
        <taxon>Bacillota</taxon>
        <taxon>Bacilli</taxon>
        <taxon>Bacillales</taxon>
        <taxon>Bacillaceae</taxon>
        <taxon>Priestia</taxon>
    </lineage>
</organism>
<protein>
    <submittedName>
        <fullName evidence="3">Bacterial regulatory s, tetR family protein</fullName>
    </submittedName>
</protein>
<keyword evidence="2" id="KW-0238">DNA-binding</keyword>
<dbReference type="InterPro" id="IPR001647">
    <property type="entry name" value="HTH_TetR"/>
</dbReference>
<evidence type="ECO:0000256" key="2">
    <source>
        <dbReference type="ARBA" id="ARBA00023125"/>
    </source>
</evidence>
<dbReference type="InterPro" id="IPR023772">
    <property type="entry name" value="DNA-bd_HTH_TetR-type_CS"/>
</dbReference>
<name>A0A0B6AJI9_PRIM2</name>
<dbReference type="InterPro" id="IPR050624">
    <property type="entry name" value="HTH-type_Tx_Regulator"/>
</dbReference>
<dbReference type="PROSITE" id="PS01081">
    <property type="entry name" value="HTH_TETR_1"/>
    <property type="match status" value="1"/>
</dbReference>
<keyword evidence="1" id="KW-0678">Repressor</keyword>
<dbReference type="PANTHER" id="PTHR43479">
    <property type="entry name" value="ACREF/ENVCD OPERON REPRESSOR-RELATED"/>
    <property type="match status" value="1"/>
</dbReference>
<dbReference type="PRINTS" id="PR00455">
    <property type="entry name" value="HTHTETR"/>
</dbReference>
<evidence type="ECO:0000313" key="4">
    <source>
        <dbReference type="Proteomes" id="UP000031829"/>
    </source>
</evidence>
<dbReference type="PANTHER" id="PTHR43479:SF22">
    <property type="entry name" value="TRANSCRIPTIONAL REGULATOR, TETR FAMILY"/>
    <property type="match status" value="1"/>
</dbReference>
<dbReference type="PROSITE" id="PS50977">
    <property type="entry name" value="HTH_TETR_2"/>
    <property type="match status" value="1"/>
</dbReference>
<dbReference type="GO" id="GO:0003677">
    <property type="term" value="F:DNA binding"/>
    <property type="evidence" value="ECO:0007669"/>
    <property type="project" value="UniProtKB-UniRule"/>
</dbReference>
<dbReference type="SUPFAM" id="SSF46689">
    <property type="entry name" value="Homeodomain-like"/>
    <property type="match status" value="1"/>
</dbReference>
<gene>
    <name evidence="3" type="ORF">BG04_2009</name>
</gene>
<dbReference type="Gene3D" id="1.10.357.10">
    <property type="entry name" value="Tetracycline Repressor, domain 2"/>
    <property type="match status" value="1"/>
</dbReference>
<dbReference type="Pfam" id="PF00440">
    <property type="entry name" value="TetR_N"/>
    <property type="match status" value="1"/>
</dbReference>
<dbReference type="InterPro" id="IPR009057">
    <property type="entry name" value="Homeodomain-like_sf"/>
</dbReference>
<dbReference type="EMBL" id="CP009920">
    <property type="protein sequence ID" value="AJI20758.1"/>
    <property type="molecule type" value="Genomic_DNA"/>
</dbReference>
<dbReference type="HOGENOM" id="CLU_063824_1_1_9"/>
<dbReference type="GeneID" id="93645476"/>
<accession>A0A0B6AJI9</accession>
<dbReference type="KEGG" id="bmeg:BG04_2009"/>
<dbReference type="RefSeq" id="WP_034648460.1">
    <property type="nucleotide sequence ID" value="NZ_BCVB01000009.1"/>
</dbReference>
<dbReference type="Proteomes" id="UP000031829">
    <property type="component" value="Chromosome"/>
</dbReference>
<dbReference type="AlphaFoldDB" id="A0A0B6AJI9"/>
<evidence type="ECO:0000313" key="3">
    <source>
        <dbReference type="EMBL" id="AJI20758.1"/>
    </source>
</evidence>